<sequence length="212" mass="24340">MPVTDILLKDTDIGKAIQRDTWLDTGKYARYFYPGRFNLAFDDQLTDIFRAIDAKIKMPNGKIVPKHNKINLISWRGRGKTTIAKTVLAKRLRYNDVKLAVYIGKNHDWAAVQTENTKRGMISSKKEKEFFGTVKANVLSKEMQEMFSKKAWITSTGALVTPRGCGQPVRGLVHDYDEGSYRCGLILMDDLMDKKFINSEAYRNDTYEWILT</sequence>
<name>A0A0F9BDT4_9ZZZZ</name>
<evidence type="ECO:0000313" key="1">
    <source>
        <dbReference type="EMBL" id="KKK88789.1"/>
    </source>
</evidence>
<proteinExistence type="predicted"/>
<dbReference type="EMBL" id="LAZR01049801">
    <property type="protein sequence ID" value="KKK88789.1"/>
    <property type="molecule type" value="Genomic_DNA"/>
</dbReference>
<reference evidence="1" key="1">
    <citation type="journal article" date="2015" name="Nature">
        <title>Complex archaea that bridge the gap between prokaryotes and eukaryotes.</title>
        <authorList>
            <person name="Spang A."/>
            <person name="Saw J.H."/>
            <person name="Jorgensen S.L."/>
            <person name="Zaremba-Niedzwiedzka K."/>
            <person name="Martijn J."/>
            <person name="Lind A.E."/>
            <person name="van Eijk R."/>
            <person name="Schleper C."/>
            <person name="Guy L."/>
            <person name="Ettema T.J."/>
        </authorList>
    </citation>
    <scope>NUCLEOTIDE SEQUENCE</scope>
</reference>
<accession>A0A0F9BDT4</accession>
<feature type="non-terminal residue" evidence="1">
    <location>
        <position position="212"/>
    </location>
</feature>
<comment type="caution">
    <text evidence="1">The sequence shown here is derived from an EMBL/GenBank/DDBJ whole genome shotgun (WGS) entry which is preliminary data.</text>
</comment>
<organism evidence="1">
    <name type="scientific">marine sediment metagenome</name>
    <dbReference type="NCBI Taxonomy" id="412755"/>
    <lineage>
        <taxon>unclassified sequences</taxon>
        <taxon>metagenomes</taxon>
        <taxon>ecological metagenomes</taxon>
    </lineage>
</organism>
<gene>
    <name evidence="1" type="ORF">LCGC14_2739630</name>
</gene>
<dbReference type="AlphaFoldDB" id="A0A0F9BDT4"/>
<protein>
    <submittedName>
        <fullName evidence="1">Uncharacterized protein</fullName>
    </submittedName>
</protein>